<organism evidence="1 2">
    <name type="scientific">Leptospira fainei serovar Hurstbridge str. BUT 6</name>
    <dbReference type="NCBI Taxonomy" id="1193011"/>
    <lineage>
        <taxon>Bacteria</taxon>
        <taxon>Pseudomonadati</taxon>
        <taxon>Spirochaetota</taxon>
        <taxon>Spirochaetia</taxon>
        <taxon>Leptospirales</taxon>
        <taxon>Leptospiraceae</taxon>
        <taxon>Leptospira</taxon>
    </lineage>
</organism>
<comment type="caution">
    <text evidence="1">The sequence shown here is derived from an EMBL/GenBank/DDBJ whole genome shotgun (WGS) entry which is preliminary data.</text>
</comment>
<protein>
    <submittedName>
        <fullName evidence="1">Uncharacterized protein</fullName>
    </submittedName>
</protein>
<dbReference type="EMBL" id="AKWZ02000009">
    <property type="protein sequence ID" value="EPG74719.1"/>
    <property type="molecule type" value="Genomic_DNA"/>
</dbReference>
<accession>S3V263</accession>
<dbReference type="Proteomes" id="UP000014540">
    <property type="component" value="Unassembled WGS sequence"/>
</dbReference>
<sequence>MILDPTKYRIRDALGDYNVLFKNNNTCATFIINRCILRQL</sequence>
<proteinExistence type="predicted"/>
<keyword evidence="2" id="KW-1185">Reference proteome</keyword>
<dbReference type="STRING" id="1193011.LEP1GSC058_1702"/>
<gene>
    <name evidence="1" type="ORF">LEP1GSC058_1702</name>
</gene>
<evidence type="ECO:0000313" key="2">
    <source>
        <dbReference type="Proteomes" id="UP000014540"/>
    </source>
</evidence>
<name>S3V263_9LEPT</name>
<reference evidence="1" key="1">
    <citation type="submission" date="2013-04" db="EMBL/GenBank/DDBJ databases">
        <authorList>
            <person name="Harkins D.M."/>
            <person name="Durkin A.S."/>
            <person name="Selengut J.D."/>
            <person name="Sanka R."/>
            <person name="DePew J."/>
            <person name="Purushe J."/>
            <person name="Ahmed A."/>
            <person name="van der Linden H."/>
            <person name="Goris M.G.A."/>
            <person name="Hartskeerl R.A."/>
            <person name="Vinetz J.M."/>
            <person name="Sutton G.G."/>
            <person name="Nelson W.C."/>
            <person name="Fouts D.E."/>
        </authorList>
    </citation>
    <scope>NUCLEOTIDE SEQUENCE [LARGE SCALE GENOMIC DNA]</scope>
    <source>
        <strain evidence="1">BUT 6</strain>
    </source>
</reference>
<evidence type="ECO:0000313" key="1">
    <source>
        <dbReference type="EMBL" id="EPG74719.1"/>
    </source>
</evidence>
<dbReference type="AlphaFoldDB" id="S3V263"/>